<keyword evidence="1" id="KW-0812">Transmembrane</keyword>
<dbReference type="Proteomes" id="UP001500416">
    <property type="component" value="Unassembled WGS sequence"/>
</dbReference>
<protein>
    <recommendedName>
        <fullName evidence="4">Yip1 domain-containing protein</fullName>
    </recommendedName>
</protein>
<proteinExistence type="predicted"/>
<comment type="caution">
    <text evidence="2">The sequence shown here is derived from an EMBL/GenBank/DDBJ whole genome shotgun (WGS) entry which is preliminary data.</text>
</comment>
<sequence length="222" mass="23956">MWVTGGDNFVSGFVAGLFVEEFMQLSTWLQERLVGFAARWRAADAQVVQARRETWEKEIENYPGRVTKLVAAMFIVLPTVATSVVDLLVTMTRKPAGWIARRVRSARVVARRVVTVVLGLLPVGLLFGLLTAVWVFAVRVFEGVAERFGDGAGALLPFLTTLSFAVAAVSVLMLVVGGLRYVVSAGDQGSITSAKNTILYAVLGITAAVFAFFALEMVAILA</sequence>
<evidence type="ECO:0008006" key="4">
    <source>
        <dbReference type="Google" id="ProtNLM"/>
    </source>
</evidence>
<name>A0ABN0TB84_9PSEU</name>
<feature type="transmembrane region" description="Helical" evidence="1">
    <location>
        <begin position="69"/>
        <end position="92"/>
    </location>
</feature>
<gene>
    <name evidence="2" type="ORF">GCM10010492_13910</name>
</gene>
<feature type="transmembrane region" description="Helical" evidence="1">
    <location>
        <begin position="156"/>
        <end position="177"/>
    </location>
</feature>
<evidence type="ECO:0000313" key="3">
    <source>
        <dbReference type="Proteomes" id="UP001500416"/>
    </source>
</evidence>
<accession>A0ABN0TB84</accession>
<organism evidence="2 3">
    <name type="scientific">Saccharothrix mutabilis subsp. mutabilis</name>
    <dbReference type="NCBI Taxonomy" id="66855"/>
    <lineage>
        <taxon>Bacteria</taxon>
        <taxon>Bacillati</taxon>
        <taxon>Actinomycetota</taxon>
        <taxon>Actinomycetes</taxon>
        <taxon>Pseudonocardiales</taxon>
        <taxon>Pseudonocardiaceae</taxon>
        <taxon>Saccharothrix</taxon>
    </lineage>
</organism>
<keyword evidence="1" id="KW-1133">Transmembrane helix</keyword>
<feature type="transmembrane region" description="Helical" evidence="1">
    <location>
        <begin position="198"/>
        <end position="221"/>
    </location>
</feature>
<evidence type="ECO:0000256" key="1">
    <source>
        <dbReference type="SAM" id="Phobius"/>
    </source>
</evidence>
<keyword evidence="1" id="KW-0472">Membrane</keyword>
<dbReference type="EMBL" id="BAAABU010000002">
    <property type="protein sequence ID" value="GAA0217300.1"/>
    <property type="molecule type" value="Genomic_DNA"/>
</dbReference>
<feature type="transmembrane region" description="Helical" evidence="1">
    <location>
        <begin position="113"/>
        <end position="136"/>
    </location>
</feature>
<reference evidence="2 3" key="1">
    <citation type="journal article" date="2019" name="Int. J. Syst. Evol. Microbiol.">
        <title>The Global Catalogue of Microorganisms (GCM) 10K type strain sequencing project: providing services to taxonomists for standard genome sequencing and annotation.</title>
        <authorList>
            <consortium name="The Broad Institute Genomics Platform"/>
            <consortium name="The Broad Institute Genome Sequencing Center for Infectious Disease"/>
            <person name="Wu L."/>
            <person name="Ma J."/>
        </authorList>
    </citation>
    <scope>NUCLEOTIDE SEQUENCE [LARGE SCALE GENOMIC DNA]</scope>
    <source>
        <strain evidence="2 3">JCM 3380</strain>
    </source>
</reference>
<evidence type="ECO:0000313" key="2">
    <source>
        <dbReference type="EMBL" id="GAA0217300.1"/>
    </source>
</evidence>
<keyword evidence="3" id="KW-1185">Reference proteome</keyword>